<comment type="caution">
    <text evidence="2">The sequence shown here is derived from an EMBL/GenBank/DDBJ whole genome shotgun (WGS) entry which is preliminary data.</text>
</comment>
<dbReference type="Proteomes" id="UP001391051">
    <property type="component" value="Unassembled WGS sequence"/>
</dbReference>
<protein>
    <submittedName>
        <fullName evidence="2">Uncharacterized protein</fullName>
    </submittedName>
</protein>
<feature type="region of interest" description="Disordered" evidence="1">
    <location>
        <begin position="96"/>
        <end position="134"/>
    </location>
</feature>
<sequence>MSSLQDGHMATKVPPWAKQLLQTAKSAKLMCGYYFCARSHGPLSRSSGVGLLAGSSVMVDFNNQRYRKAAQQVLDLGHMPFDLVLPIRTGDLAAEQAHLPVHPQTDGAYVPDVDSRAPGRLKQNLGGTQGDRLG</sequence>
<gene>
    <name evidence="2" type="ORF">PG986_006568</name>
</gene>
<evidence type="ECO:0000256" key="1">
    <source>
        <dbReference type="SAM" id="MobiDB-lite"/>
    </source>
</evidence>
<keyword evidence="3" id="KW-1185">Reference proteome</keyword>
<evidence type="ECO:0000313" key="3">
    <source>
        <dbReference type="Proteomes" id="UP001391051"/>
    </source>
</evidence>
<accession>A0ABR1QKS6</accession>
<reference evidence="2 3" key="1">
    <citation type="submission" date="2023-01" db="EMBL/GenBank/DDBJ databases">
        <title>Analysis of 21 Apiospora genomes using comparative genomics revels a genus with tremendous synthesis potential of carbohydrate active enzymes and secondary metabolites.</title>
        <authorList>
            <person name="Sorensen T."/>
        </authorList>
    </citation>
    <scope>NUCLEOTIDE SEQUENCE [LARGE SCALE GENOMIC DNA]</scope>
    <source>
        <strain evidence="2 3">CBS 24483</strain>
    </source>
</reference>
<dbReference type="GeneID" id="92075852"/>
<name>A0ABR1QKS6_9PEZI</name>
<dbReference type="RefSeq" id="XP_066702652.1">
    <property type="nucleotide sequence ID" value="XM_066842790.1"/>
</dbReference>
<evidence type="ECO:0000313" key="2">
    <source>
        <dbReference type="EMBL" id="KAK7957346.1"/>
    </source>
</evidence>
<organism evidence="2 3">
    <name type="scientific">Apiospora aurea</name>
    <dbReference type="NCBI Taxonomy" id="335848"/>
    <lineage>
        <taxon>Eukaryota</taxon>
        <taxon>Fungi</taxon>
        <taxon>Dikarya</taxon>
        <taxon>Ascomycota</taxon>
        <taxon>Pezizomycotina</taxon>
        <taxon>Sordariomycetes</taxon>
        <taxon>Xylariomycetidae</taxon>
        <taxon>Amphisphaeriales</taxon>
        <taxon>Apiosporaceae</taxon>
        <taxon>Apiospora</taxon>
    </lineage>
</organism>
<proteinExistence type="predicted"/>
<dbReference type="EMBL" id="JAQQWE010000004">
    <property type="protein sequence ID" value="KAK7957346.1"/>
    <property type="molecule type" value="Genomic_DNA"/>
</dbReference>